<evidence type="ECO:0008006" key="4">
    <source>
        <dbReference type="Google" id="ProtNLM"/>
    </source>
</evidence>
<organism evidence="2 3">
    <name type="scientific">Stella humosa</name>
    <dbReference type="NCBI Taxonomy" id="94"/>
    <lineage>
        <taxon>Bacteria</taxon>
        <taxon>Pseudomonadati</taxon>
        <taxon>Pseudomonadota</taxon>
        <taxon>Alphaproteobacteria</taxon>
        <taxon>Rhodospirillales</taxon>
        <taxon>Stellaceae</taxon>
        <taxon>Stella</taxon>
    </lineage>
</organism>
<dbReference type="EMBL" id="RJKX01000014">
    <property type="protein sequence ID" value="ROP91028.1"/>
    <property type="molecule type" value="Genomic_DNA"/>
</dbReference>
<feature type="region of interest" description="Disordered" evidence="1">
    <location>
        <begin position="1"/>
        <end position="22"/>
    </location>
</feature>
<dbReference type="SUPFAM" id="SSF50475">
    <property type="entry name" value="FMN-binding split barrel"/>
    <property type="match status" value="1"/>
</dbReference>
<name>A0A3N1LJI7_9PROT</name>
<reference evidence="2 3" key="1">
    <citation type="submission" date="2018-11" db="EMBL/GenBank/DDBJ databases">
        <title>Genomic Encyclopedia of Type Strains, Phase IV (KMG-IV): sequencing the most valuable type-strain genomes for metagenomic binning, comparative biology and taxonomic classification.</title>
        <authorList>
            <person name="Goeker M."/>
        </authorList>
    </citation>
    <scope>NUCLEOTIDE SEQUENCE [LARGE SCALE GENOMIC DNA]</scope>
    <source>
        <strain evidence="2 3">DSM 5900</strain>
    </source>
</reference>
<evidence type="ECO:0000256" key="1">
    <source>
        <dbReference type="SAM" id="MobiDB-lite"/>
    </source>
</evidence>
<dbReference type="RefSeq" id="WP_123690607.1">
    <property type="nucleotide sequence ID" value="NZ_AP019700.1"/>
</dbReference>
<sequence>MDSSSKTETPATGSYKTTPRTRMRRLPKRAHYDRETVHGILDAGFVCHVGYAIDGQPYVTPTTYWRHEDRVYWHGSSASRMLRNIAAGVPVCFTVTHIDGFVMARSGFHHSVNYRSVMALGVAQAVTDAAEKEQALDAFIERLFPGRTGELRPSTKQELKGTLVVGMDLAEVSAKVRTGPPVDDEPDYALPVWAGVLPIRTTFGPPESDPLLAPGIPVPDYLAGFALDTK</sequence>
<gene>
    <name evidence="2" type="ORF">EDC65_2888</name>
</gene>
<dbReference type="OrthoDB" id="116031at2"/>
<dbReference type="AlphaFoldDB" id="A0A3N1LJI7"/>
<keyword evidence="3" id="KW-1185">Reference proteome</keyword>
<dbReference type="InterPro" id="IPR024747">
    <property type="entry name" value="Pyridox_Oxase-rel"/>
</dbReference>
<dbReference type="Proteomes" id="UP000278222">
    <property type="component" value="Unassembled WGS sequence"/>
</dbReference>
<dbReference type="InterPro" id="IPR012349">
    <property type="entry name" value="Split_barrel_FMN-bd"/>
</dbReference>
<dbReference type="Gene3D" id="2.30.110.10">
    <property type="entry name" value="Electron Transport, Fmn-binding Protein, Chain A"/>
    <property type="match status" value="1"/>
</dbReference>
<evidence type="ECO:0000313" key="2">
    <source>
        <dbReference type="EMBL" id="ROP91028.1"/>
    </source>
</evidence>
<dbReference type="PANTHER" id="PTHR34071">
    <property type="entry name" value="5-NITROIMIDAZOLE ANTIBIOTICS RESISTANCE PROTEIN, NIMA-FAMILY-RELATED PROTEIN-RELATED"/>
    <property type="match status" value="1"/>
</dbReference>
<accession>A0A3N1LJI7</accession>
<protein>
    <recommendedName>
        <fullName evidence="4">Nitroimidazol reductase NimA-like FMN-containing flavoprotein (Pyridoxamine 5'-phosphate oxidase superfamily)</fullName>
    </recommendedName>
</protein>
<dbReference type="PANTHER" id="PTHR34071:SF2">
    <property type="entry name" value="FLAVIN-NUCLEOTIDE-BINDING PROTEIN"/>
    <property type="match status" value="1"/>
</dbReference>
<feature type="compositionally biased region" description="Polar residues" evidence="1">
    <location>
        <begin position="1"/>
        <end position="18"/>
    </location>
</feature>
<comment type="caution">
    <text evidence="2">The sequence shown here is derived from an EMBL/GenBank/DDBJ whole genome shotgun (WGS) entry which is preliminary data.</text>
</comment>
<proteinExistence type="predicted"/>
<evidence type="ECO:0000313" key="3">
    <source>
        <dbReference type="Proteomes" id="UP000278222"/>
    </source>
</evidence>
<dbReference type="Pfam" id="PF12900">
    <property type="entry name" value="Pyridox_ox_2"/>
    <property type="match status" value="1"/>
</dbReference>